<keyword evidence="7" id="KW-0482">Metalloprotease</keyword>
<comment type="cofactor">
    <cofactor evidence="10">
        <name>Ca(2+)</name>
        <dbReference type="ChEBI" id="CHEBI:29108"/>
    </cofactor>
    <text evidence="10">Can bind about 5 Ca(2+) ions per subunit.</text>
</comment>
<evidence type="ECO:0000256" key="2">
    <source>
        <dbReference type="ARBA" id="ARBA00022670"/>
    </source>
</evidence>
<evidence type="ECO:0000256" key="8">
    <source>
        <dbReference type="PIRSR" id="PIRSR001191-1"/>
    </source>
</evidence>
<dbReference type="Proteomes" id="UP000694402">
    <property type="component" value="Unassembled WGS sequence"/>
</dbReference>
<evidence type="ECO:0000256" key="9">
    <source>
        <dbReference type="PIRSR" id="PIRSR001191-2"/>
    </source>
</evidence>
<organism evidence="13 14">
    <name type="scientific">Oncorhynchus tshawytscha</name>
    <name type="common">Chinook salmon</name>
    <name type="synonym">Salmo tshawytscha</name>
    <dbReference type="NCBI Taxonomy" id="74940"/>
    <lineage>
        <taxon>Eukaryota</taxon>
        <taxon>Metazoa</taxon>
        <taxon>Chordata</taxon>
        <taxon>Craniata</taxon>
        <taxon>Vertebrata</taxon>
        <taxon>Euteleostomi</taxon>
        <taxon>Actinopterygii</taxon>
        <taxon>Neopterygii</taxon>
        <taxon>Teleostei</taxon>
        <taxon>Protacanthopterygii</taxon>
        <taxon>Salmoniformes</taxon>
        <taxon>Salmonidae</taxon>
        <taxon>Salmoninae</taxon>
        <taxon>Oncorhynchus</taxon>
    </lineage>
</organism>
<keyword evidence="5 9" id="KW-0862">Zinc</keyword>
<dbReference type="PIRSF" id="PIRSF001191">
    <property type="entry name" value="Peptidase_M10A_matrix"/>
    <property type="match status" value="1"/>
</dbReference>
<evidence type="ECO:0000256" key="10">
    <source>
        <dbReference type="PIRSR" id="PIRSR621190-2"/>
    </source>
</evidence>
<comment type="similarity">
    <text evidence="1">Belongs to the peptidase M10A family.</text>
</comment>
<evidence type="ECO:0000259" key="12">
    <source>
        <dbReference type="SMART" id="SM00235"/>
    </source>
</evidence>
<dbReference type="SMART" id="SM00235">
    <property type="entry name" value="ZnMc"/>
    <property type="match status" value="1"/>
</dbReference>
<comment type="cofactor">
    <cofactor evidence="10">
        <name>Zn(2+)</name>
        <dbReference type="ChEBI" id="CHEBI:29105"/>
    </cofactor>
    <text evidence="10">Binds 2 Zn(2+) ions per subunit.</text>
</comment>
<dbReference type="Gene3D" id="3.40.390.10">
    <property type="entry name" value="Collagenase (Catalytic Domain)"/>
    <property type="match status" value="1"/>
</dbReference>
<feature type="binding site" evidence="10">
    <location>
        <position position="59"/>
    </location>
    <ligand>
        <name>Ca(2+)</name>
        <dbReference type="ChEBI" id="CHEBI:29108"/>
        <label>2</label>
    </ligand>
</feature>
<feature type="repeat" description="Hemopexin" evidence="11">
    <location>
        <begin position="197"/>
        <end position="243"/>
    </location>
</feature>
<feature type="binding site" evidence="9">
    <location>
        <position position="127"/>
    </location>
    <ligand>
        <name>Zn(2+)</name>
        <dbReference type="ChEBI" id="CHEBI:29105"/>
        <label>2</label>
        <note>catalytic</note>
    </ligand>
</feature>
<evidence type="ECO:0000256" key="3">
    <source>
        <dbReference type="ARBA" id="ARBA00022723"/>
    </source>
</evidence>
<evidence type="ECO:0000256" key="4">
    <source>
        <dbReference type="ARBA" id="ARBA00022801"/>
    </source>
</evidence>
<dbReference type="SUPFAM" id="SSF50923">
    <property type="entry name" value="Hemopexin-like domain"/>
    <property type="match status" value="1"/>
</dbReference>
<keyword evidence="14" id="KW-1185">Reference proteome</keyword>
<dbReference type="InterPro" id="IPR036375">
    <property type="entry name" value="Hemopexin-like_dom_sf"/>
</dbReference>
<evidence type="ECO:0000313" key="14">
    <source>
        <dbReference type="Proteomes" id="UP000694402"/>
    </source>
</evidence>
<feature type="domain" description="Peptidase metallopeptidase" evidence="12">
    <location>
        <begin position="17"/>
        <end position="161"/>
    </location>
</feature>
<keyword evidence="6 10" id="KW-0106">Calcium</keyword>
<dbReference type="InterPro" id="IPR006026">
    <property type="entry name" value="Peptidase_Metallo"/>
</dbReference>
<reference evidence="13" key="3">
    <citation type="submission" date="2025-09" db="UniProtKB">
        <authorList>
            <consortium name="Ensembl"/>
        </authorList>
    </citation>
    <scope>IDENTIFICATION</scope>
</reference>
<reference evidence="13" key="2">
    <citation type="submission" date="2025-08" db="UniProtKB">
        <authorList>
            <consortium name="Ensembl"/>
        </authorList>
    </citation>
    <scope>IDENTIFICATION</scope>
</reference>
<dbReference type="GO" id="GO:0031012">
    <property type="term" value="C:extracellular matrix"/>
    <property type="evidence" value="ECO:0007669"/>
    <property type="project" value="InterPro"/>
</dbReference>
<keyword evidence="4" id="KW-0378">Hydrolase</keyword>
<dbReference type="Pfam" id="PF00045">
    <property type="entry name" value="Hemopexin"/>
    <property type="match status" value="2"/>
</dbReference>
<dbReference type="InterPro" id="IPR021190">
    <property type="entry name" value="Pept_M10A"/>
</dbReference>
<dbReference type="GO" id="GO:0005615">
    <property type="term" value="C:extracellular space"/>
    <property type="evidence" value="ECO:0007669"/>
    <property type="project" value="TreeGrafter"/>
</dbReference>
<feature type="binding site" evidence="9">
    <location>
        <position position="121"/>
    </location>
    <ligand>
        <name>Zn(2+)</name>
        <dbReference type="ChEBI" id="CHEBI:29105"/>
        <label>2</label>
        <note>catalytic</note>
    </ligand>
</feature>
<dbReference type="PROSITE" id="PS51642">
    <property type="entry name" value="HEMOPEXIN_2"/>
    <property type="match status" value="2"/>
</dbReference>
<sequence>MSPPCSSILINPSHLSAGGRWQKHHLIYRVVNWPGNPSRGQVALAVQKAFQLWSKGSADIRLAFYKGEHNDSKGNAFDGPGGALAMPSSRGEAHFDMAERWTLNGCKGHNLFMVSAHEVGHTLGLDHALMKPLKSRLEFDFEPTVIYSDTCKASMLYYLADQDGTSLVFLGSLFWTVFPAGQTSSPLPLQNRWPGLPLTIEAAAYSKMDNKLYFFKGRRVWRYSSSNVDPGFPLRSSELGLPGHPDQVFTYRHLVVFKGQRYFVLNFGILTPDSYYPRANGALNHTDGHVYFFKEQQYWSFDPEKMQVTGGGGGTLSWSGQAVLELTTEAMIYCDHKMAITN</sequence>
<feature type="binding site" evidence="9">
    <location>
        <position position="117"/>
    </location>
    <ligand>
        <name>Zn(2+)</name>
        <dbReference type="ChEBI" id="CHEBI:29105"/>
        <label>2</label>
        <note>catalytic</note>
    </ligand>
</feature>
<feature type="binding site" evidence="10">
    <location>
        <position position="203"/>
    </location>
    <ligand>
        <name>Ca(2+)</name>
        <dbReference type="ChEBI" id="CHEBI:29108"/>
        <label>5</label>
    </ligand>
</feature>
<dbReference type="SUPFAM" id="SSF55486">
    <property type="entry name" value="Metalloproteases ('zincins'), catalytic domain"/>
    <property type="match status" value="1"/>
</dbReference>
<feature type="binding site" evidence="10">
    <location>
        <position position="94"/>
    </location>
    <ligand>
        <name>Zn(2+)</name>
        <dbReference type="ChEBI" id="CHEBI:29105"/>
        <label>1</label>
    </ligand>
</feature>
<dbReference type="Ensembl" id="ENSOTST00005142954.1">
    <property type="protein sequence ID" value="ENSOTSP00005133111.1"/>
    <property type="gene ID" value="ENSOTSG00005015917.2"/>
</dbReference>
<keyword evidence="3 9" id="KW-0479">Metal-binding</keyword>
<feature type="repeat" description="Hemopexin" evidence="11">
    <location>
        <begin position="277"/>
        <end position="321"/>
    </location>
</feature>
<feature type="binding site" evidence="10">
    <location>
        <position position="99"/>
    </location>
    <ligand>
        <name>Ca(2+)</name>
        <dbReference type="ChEBI" id="CHEBI:29108"/>
        <label>3</label>
    </ligand>
</feature>
<dbReference type="GO" id="GO:0006508">
    <property type="term" value="P:proteolysis"/>
    <property type="evidence" value="ECO:0007669"/>
    <property type="project" value="UniProtKB-KW"/>
</dbReference>
<evidence type="ECO:0000313" key="13">
    <source>
        <dbReference type="Ensembl" id="ENSOTSP00005133111.1"/>
    </source>
</evidence>
<evidence type="ECO:0000256" key="1">
    <source>
        <dbReference type="ARBA" id="ARBA00010370"/>
    </source>
</evidence>
<keyword evidence="2" id="KW-0645">Protease</keyword>
<dbReference type="GO" id="GO:0030198">
    <property type="term" value="P:extracellular matrix organization"/>
    <property type="evidence" value="ECO:0007669"/>
    <property type="project" value="TreeGrafter"/>
</dbReference>
<dbReference type="PANTHER" id="PTHR10201:SF298">
    <property type="entry name" value="MATRIX METALLOPROTEINASE-28"/>
    <property type="match status" value="1"/>
</dbReference>
<dbReference type="PANTHER" id="PTHR10201">
    <property type="entry name" value="MATRIX METALLOPROTEINASE"/>
    <property type="match status" value="1"/>
</dbReference>
<feature type="binding site" evidence="10">
    <location>
        <position position="130"/>
    </location>
    <ligand>
        <name>Zn(2+)</name>
        <dbReference type="ChEBI" id="CHEBI:29105"/>
        <label>2</label>
        <note>catalytic</note>
    </ligand>
</feature>
<evidence type="ECO:0000256" key="7">
    <source>
        <dbReference type="ARBA" id="ARBA00023049"/>
    </source>
</evidence>
<dbReference type="GeneTree" id="ENSGT00940000159596"/>
<dbReference type="GO" id="GO:0004222">
    <property type="term" value="F:metalloendopeptidase activity"/>
    <property type="evidence" value="ECO:0007669"/>
    <property type="project" value="InterPro"/>
</dbReference>
<accession>A0AAZ3QW25</accession>
<dbReference type="SMART" id="SM00120">
    <property type="entry name" value="HX"/>
    <property type="match status" value="2"/>
</dbReference>
<feature type="binding site" evidence="10">
    <location>
        <position position="99"/>
    </location>
    <ligand>
        <name>Ca(2+)</name>
        <dbReference type="ChEBI" id="CHEBI:29108"/>
        <label>1</label>
    </ligand>
</feature>
<protein>
    <recommendedName>
        <fullName evidence="12">Peptidase metallopeptidase domain-containing protein</fullName>
    </recommendedName>
</protein>
<dbReference type="GO" id="GO:0008270">
    <property type="term" value="F:zinc ion binding"/>
    <property type="evidence" value="ECO:0007669"/>
    <property type="project" value="InterPro"/>
</dbReference>
<dbReference type="Pfam" id="PF00413">
    <property type="entry name" value="Peptidase_M10"/>
    <property type="match status" value="1"/>
</dbReference>
<feature type="binding site" evidence="10">
    <location>
        <position position="79"/>
    </location>
    <ligand>
        <name>Ca(2+)</name>
        <dbReference type="ChEBI" id="CHEBI:29108"/>
        <label>3</label>
    </ligand>
</feature>
<dbReference type="InterPro" id="IPR024079">
    <property type="entry name" value="MetalloPept_cat_dom_sf"/>
</dbReference>
<dbReference type="Gene3D" id="2.110.10.10">
    <property type="entry name" value="Hemopexin-like domain"/>
    <property type="match status" value="1"/>
</dbReference>
<feature type="active site" evidence="8">
    <location>
        <position position="118"/>
    </location>
</feature>
<evidence type="ECO:0000256" key="11">
    <source>
        <dbReference type="PROSITE-ProRule" id="PRU01011"/>
    </source>
</evidence>
<evidence type="ECO:0000256" key="5">
    <source>
        <dbReference type="ARBA" id="ARBA00022833"/>
    </source>
</evidence>
<reference evidence="14" key="1">
    <citation type="journal article" date="2018" name="PLoS ONE">
        <title>Chinook salmon (Oncorhynchus tshawytscha) genome and transcriptome.</title>
        <authorList>
            <person name="Christensen K.A."/>
            <person name="Leong J.S."/>
            <person name="Sakhrani D."/>
            <person name="Biagi C.A."/>
            <person name="Minkley D.R."/>
            <person name="Withler R.E."/>
            <person name="Rondeau E.B."/>
            <person name="Koop B.F."/>
            <person name="Devlin R.H."/>
        </authorList>
    </citation>
    <scope>NUCLEOTIDE SEQUENCE [LARGE SCALE GENOMIC DNA]</scope>
</reference>
<dbReference type="GO" id="GO:0030574">
    <property type="term" value="P:collagen catabolic process"/>
    <property type="evidence" value="ECO:0007669"/>
    <property type="project" value="TreeGrafter"/>
</dbReference>
<dbReference type="AlphaFoldDB" id="A0AAZ3QW25"/>
<dbReference type="InterPro" id="IPR018487">
    <property type="entry name" value="Hemopexin-like_repeat"/>
</dbReference>
<feature type="binding site" evidence="10">
    <location>
        <position position="96"/>
    </location>
    <ligand>
        <name>Ca(2+)</name>
        <dbReference type="ChEBI" id="CHEBI:29108"/>
        <label>3</label>
    </ligand>
</feature>
<evidence type="ECO:0000256" key="6">
    <source>
        <dbReference type="ARBA" id="ARBA00022837"/>
    </source>
</evidence>
<feature type="binding site" evidence="10">
    <location>
        <position position="78"/>
    </location>
    <ligand>
        <name>Ca(2+)</name>
        <dbReference type="ChEBI" id="CHEBI:29108"/>
        <label>3</label>
    </ligand>
</feature>
<feature type="binding site" evidence="10">
    <location>
        <position position="69"/>
    </location>
    <ligand>
        <name>Zn(2+)</name>
        <dbReference type="ChEBI" id="CHEBI:29105"/>
        <label>1</label>
    </ligand>
</feature>
<feature type="binding site" evidence="10">
    <location>
        <position position="71"/>
    </location>
    <ligand>
        <name>Zn(2+)</name>
        <dbReference type="ChEBI" id="CHEBI:29105"/>
        <label>1</label>
    </ligand>
</feature>
<dbReference type="InterPro" id="IPR001818">
    <property type="entry name" value="Pept_M10_metallopeptidase"/>
</dbReference>
<name>A0AAZ3QW25_ONCTS</name>
<proteinExistence type="inferred from homology"/>